<dbReference type="PANTHER" id="PTHR42912:SF80">
    <property type="entry name" value="METHYLTRANSFERASE DOMAIN-CONTAINING PROTEIN"/>
    <property type="match status" value="1"/>
</dbReference>
<proteinExistence type="predicted"/>
<accession>A0A136PRT7</accession>
<evidence type="ECO:0000259" key="1">
    <source>
        <dbReference type="Pfam" id="PF13649"/>
    </source>
</evidence>
<dbReference type="InterPro" id="IPR041698">
    <property type="entry name" value="Methyltransf_25"/>
</dbReference>
<dbReference type="RefSeq" id="WP_067365836.1">
    <property type="nucleotide sequence ID" value="NZ_JBIUBN010000022.1"/>
</dbReference>
<gene>
    <name evidence="2" type="ORF">AWW66_14810</name>
</gene>
<evidence type="ECO:0000313" key="3">
    <source>
        <dbReference type="Proteomes" id="UP000070620"/>
    </source>
</evidence>
<dbReference type="InterPro" id="IPR029063">
    <property type="entry name" value="SAM-dependent_MTases_sf"/>
</dbReference>
<organism evidence="2 3">
    <name type="scientific">Micromonospora rosaria</name>
    <dbReference type="NCBI Taxonomy" id="47874"/>
    <lineage>
        <taxon>Bacteria</taxon>
        <taxon>Bacillati</taxon>
        <taxon>Actinomycetota</taxon>
        <taxon>Actinomycetes</taxon>
        <taxon>Micromonosporales</taxon>
        <taxon>Micromonosporaceae</taxon>
        <taxon>Micromonospora</taxon>
    </lineage>
</organism>
<dbReference type="Pfam" id="PF13649">
    <property type="entry name" value="Methyltransf_25"/>
    <property type="match status" value="1"/>
</dbReference>
<dbReference type="Gene3D" id="3.40.50.150">
    <property type="entry name" value="Vaccinia Virus protein VP39"/>
    <property type="match status" value="1"/>
</dbReference>
<evidence type="ECO:0000313" key="2">
    <source>
        <dbReference type="EMBL" id="KXK61179.1"/>
    </source>
</evidence>
<feature type="domain" description="Methyltransferase" evidence="1">
    <location>
        <begin position="52"/>
        <end position="142"/>
    </location>
</feature>
<reference evidence="2 3" key="1">
    <citation type="submission" date="2016-01" db="EMBL/GenBank/DDBJ databases">
        <title>Whole genome sequence and analysis of Micromonospora rosaria DSM 803, which can produce antibacterial substance rosamicin.</title>
        <authorList>
            <person name="Yang H."/>
            <person name="He X."/>
            <person name="Zhu D."/>
        </authorList>
    </citation>
    <scope>NUCLEOTIDE SEQUENCE [LARGE SCALE GENOMIC DNA]</scope>
    <source>
        <strain evidence="2 3">DSM 803</strain>
    </source>
</reference>
<comment type="caution">
    <text evidence="2">The sequence shown here is derived from an EMBL/GenBank/DDBJ whole genome shotgun (WGS) entry which is preliminary data.</text>
</comment>
<dbReference type="GO" id="GO:0008168">
    <property type="term" value="F:methyltransferase activity"/>
    <property type="evidence" value="ECO:0007669"/>
    <property type="project" value="TreeGrafter"/>
</dbReference>
<keyword evidence="3" id="KW-1185">Reference proteome</keyword>
<protein>
    <recommendedName>
        <fullName evidence="1">Methyltransferase domain-containing protein</fullName>
    </recommendedName>
</protein>
<dbReference type="SUPFAM" id="SSF53335">
    <property type="entry name" value="S-adenosyl-L-methionine-dependent methyltransferases"/>
    <property type="match status" value="1"/>
</dbReference>
<name>A0A136PRT7_9ACTN</name>
<dbReference type="AlphaFoldDB" id="A0A136PRT7"/>
<sequence>MSAPQTVRTRRGAGYDDLAEVYERYAGAAARAVWRLGVGAELATLAPSSPRVLDLGAGTGIGTGVLTELVPGAEVTSLDRSAEMLARGGVPAERRIVADMADFTVDEPFDAVVSGFDSLNYLPPDRLADCLARVADALRPGGHLLFDYCSRRFLRTDADVGASETDLGDGLRLHRRRHAFEEPFSRSRTFLTLYRSDEPLWHQHHVHYTVDPFTLEELARGAGLETLLIRNLGDRQFTPGQATHLYVMRRVG</sequence>
<dbReference type="InterPro" id="IPR050508">
    <property type="entry name" value="Methyltransf_Superfamily"/>
</dbReference>
<dbReference type="PANTHER" id="PTHR42912">
    <property type="entry name" value="METHYLTRANSFERASE"/>
    <property type="match status" value="1"/>
</dbReference>
<dbReference type="EMBL" id="LRQV01000047">
    <property type="protein sequence ID" value="KXK61179.1"/>
    <property type="molecule type" value="Genomic_DNA"/>
</dbReference>
<dbReference type="CDD" id="cd02440">
    <property type="entry name" value="AdoMet_MTases"/>
    <property type="match status" value="1"/>
</dbReference>
<dbReference type="Proteomes" id="UP000070620">
    <property type="component" value="Unassembled WGS sequence"/>
</dbReference>